<reference evidence="1" key="1">
    <citation type="submission" date="2018-05" db="EMBL/GenBank/DDBJ databases">
        <authorList>
            <person name="Lanie J.A."/>
            <person name="Ng W.-L."/>
            <person name="Kazmierczak K.M."/>
            <person name="Andrzejewski T.M."/>
            <person name="Davidsen T.M."/>
            <person name="Wayne K.J."/>
            <person name="Tettelin H."/>
            <person name="Glass J.I."/>
            <person name="Rusch D."/>
            <person name="Podicherti R."/>
            <person name="Tsui H.-C.T."/>
            <person name="Winkler M.E."/>
        </authorList>
    </citation>
    <scope>NUCLEOTIDE SEQUENCE</scope>
</reference>
<organism evidence="1">
    <name type="scientific">marine metagenome</name>
    <dbReference type="NCBI Taxonomy" id="408172"/>
    <lineage>
        <taxon>unclassified sequences</taxon>
        <taxon>metagenomes</taxon>
        <taxon>ecological metagenomes</taxon>
    </lineage>
</organism>
<dbReference type="EMBL" id="UINC01000552">
    <property type="protein sequence ID" value="SUZ57258.1"/>
    <property type="molecule type" value="Genomic_DNA"/>
</dbReference>
<sequence length="53" mass="6065">MYILQLCIISKRVEGNAGQILDEAPKNKPYFAYEGRIFSAFKLADYSDNIHVL</sequence>
<gene>
    <name evidence="1" type="ORF">METZ01_LOCUS10112</name>
</gene>
<name>A0A381NTS8_9ZZZZ</name>
<evidence type="ECO:0000313" key="1">
    <source>
        <dbReference type="EMBL" id="SUZ57258.1"/>
    </source>
</evidence>
<protein>
    <submittedName>
        <fullName evidence="1">Uncharacterized protein</fullName>
    </submittedName>
</protein>
<proteinExistence type="predicted"/>
<accession>A0A381NTS8</accession>
<dbReference type="AlphaFoldDB" id="A0A381NTS8"/>